<dbReference type="EMBL" id="JACEIB010000004">
    <property type="protein sequence ID" value="MBA2933955.1"/>
    <property type="molecule type" value="Genomic_DNA"/>
</dbReference>
<comment type="caution">
    <text evidence="1">The sequence shown here is derived from an EMBL/GenBank/DDBJ whole genome shotgun (WGS) entry which is preliminary data.</text>
</comment>
<protein>
    <submittedName>
        <fullName evidence="1">Uncharacterized protein</fullName>
    </submittedName>
</protein>
<keyword evidence="2" id="KW-1185">Reference proteome</keyword>
<proteinExistence type="predicted"/>
<organism evidence="1 2">
    <name type="scientific">Sphingomonas chungangi</name>
    <dbReference type="NCBI Taxonomy" id="2683589"/>
    <lineage>
        <taxon>Bacteria</taxon>
        <taxon>Pseudomonadati</taxon>
        <taxon>Pseudomonadota</taxon>
        <taxon>Alphaproteobacteria</taxon>
        <taxon>Sphingomonadales</taxon>
        <taxon>Sphingomonadaceae</taxon>
        <taxon>Sphingomonas</taxon>
    </lineage>
</organism>
<dbReference type="AlphaFoldDB" id="A0A838L5I7"/>
<sequence length="222" mass="24435">MIDAARENIGAQRTAATLQPGSSIRQQLELHRPPSLRLRHGGPRSDLATANDVADFEAYDVAPPKFAVDRDIEQRSVAKATMMIQIEADAPYLFRFQRTLRTNVAPGVPRLPVASAGSYSEVPIVLLLRPDRPRQKRGGSLSIAIEKTGPDLRVTTTCRRSSPQIAIPKADRQLCQSLAMAIGSANGVAWWLAVRRLFGEKGKQAITERWVRIGLMQTSNES</sequence>
<dbReference type="Proteomes" id="UP000570166">
    <property type="component" value="Unassembled WGS sequence"/>
</dbReference>
<evidence type="ECO:0000313" key="2">
    <source>
        <dbReference type="Proteomes" id="UP000570166"/>
    </source>
</evidence>
<evidence type="ECO:0000313" key="1">
    <source>
        <dbReference type="EMBL" id="MBA2933955.1"/>
    </source>
</evidence>
<reference evidence="1 2" key="1">
    <citation type="submission" date="2020-07" db="EMBL/GenBank/DDBJ databases">
        <authorList>
            <person name="Sun Q."/>
        </authorList>
    </citation>
    <scope>NUCLEOTIDE SEQUENCE [LARGE SCALE GENOMIC DNA]</scope>
    <source>
        <strain evidence="1 2">CGMCC 1.13654</strain>
    </source>
</reference>
<name>A0A838L5I7_9SPHN</name>
<accession>A0A838L5I7</accession>
<gene>
    <name evidence="1" type="ORF">HZF05_07560</name>
</gene>